<feature type="region of interest" description="Disordered" evidence="1">
    <location>
        <begin position="506"/>
        <end position="526"/>
    </location>
</feature>
<reference evidence="2 3" key="1">
    <citation type="journal article" date="2007" name="Nature">
        <title>Evolution of genes and genomes on the Drosophila phylogeny.</title>
        <authorList>
            <consortium name="Drosophila 12 Genomes Consortium"/>
            <person name="Clark A.G."/>
            <person name="Eisen M.B."/>
            <person name="Smith D.R."/>
            <person name="Bergman C.M."/>
            <person name="Oliver B."/>
            <person name="Markow T.A."/>
            <person name="Kaufman T.C."/>
            <person name="Kellis M."/>
            <person name="Gelbart W."/>
            <person name="Iyer V.N."/>
            <person name="Pollard D.A."/>
            <person name="Sackton T.B."/>
            <person name="Larracuente A.M."/>
            <person name="Singh N.D."/>
            <person name="Abad J.P."/>
            <person name="Abt D.N."/>
            <person name="Adryan B."/>
            <person name="Aguade M."/>
            <person name="Akashi H."/>
            <person name="Anderson W.W."/>
            <person name="Aquadro C.F."/>
            <person name="Ardell D.H."/>
            <person name="Arguello R."/>
            <person name="Artieri C.G."/>
            <person name="Barbash D.A."/>
            <person name="Barker D."/>
            <person name="Barsanti P."/>
            <person name="Batterham P."/>
            <person name="Batzoglou S."/>
            <person name="Begun D."/>
            <person name="Bhutkar A."/>
            <person name="Blanco E."/>
            <person name="Bosak S.A."/>
            <person name="Bradley R.K."/>
            <person name="Brand A.D."/>
            <person name="Brent M.R."/>
            <person name="Brooks A.N."/>
            <person name="Brown R.H."/>
            <person name="Butlin R.K."/>
            <person name="Caggese C."/>
            <person name="Calvi B.R."/>
            <person name="Bernardo de Carvalho A."/>
            <person name="Caspi A."/>
            <person name="Castrezana S."/>
            <person name="Celniker S.E."/>
            <person name="Chang J.L."/>
            <person name="Chapple C."/>
            <person name="Chatterji S."/>
            <person name="Chinwalla A."/>
            <person name="Civetta A."/>
            <person name="Clifton S.W."/>
            <person name="Comeron J.M."/>
            <person name="Costello J.C."/>
            <person name="Coyne J.A."/>
            <person name="Daub J."/>
            <person name="David R.G."/>
            <person name="Delcher A.L."/>
            <person name="Delehaunty K."/>
            <person name="Do C.B."/>
            <person name="Ebling H."/>
            <person name="Edwards K."/>
            <person name="Eickbush T."/>
            <person name="Evans J.D."/>
            <person name="Filipski A."/>
            <person name="Findeiss S."/>
            <person name="Freyhult E."/>
            <person name="Fulton L."/>
            <person name="Fulton R."/>
            <person name="Garcia A.C."/>
            <person name="Gardiner A."/>
            <person name="Garfield D.A."/>
            <person name="Garvin B.E."/>
            <person name="Gibson G."/>
            <person name="Gilbert D."/>
            <person name="Gnerre S."/>
            <person name="Godfrey J."/>
            <person name="Good R."/>
            <person name="Gotea V."/>
            <person name="Gravely B."/>
            <person name="Greenberg A.J."/>
            <person name="Griffiths-Jones S."/>
            <person name="Gross S."/>
            <person name="Guigo R."/>
            <person name="Gustafson E.A."/>
            <person name="Haerty W."/>
            <person name="Hahn M.W."/>
            <person name="Halligan D.L."/>
            <person name="Halpern A.L."/>
            <person name="Halter G.M."/>
            <person name="Han M.V."/>
            <person name="Heger A."/>
            <person name="Hillier L."/>
            <person name="Hinrichs A.S."/>
            <person name="Holmes I."/>
            <person name="Hoskins R.A."/>
            <person name="Hubisz M.J."/>
            <person name="Hultmark D."/>
            <person name="Huntley M.A."/>
            <person name="Jaffe D.B."/>
            <person name="Jagadeeshan S."/>
            <person name="Jeck W.R."/>
            <person name="Johnson J."/>
            <person name="Jones C.D."/>
            <person name="Jordan W.C."/>
            <person name="Karpen G.H."/>
            <person name="Kataoka E."/>
            <person name="Keightley P.D."/>
            <person name="Kheradpour P."/>
            <person name="Kirkness E.F."/>
            <person name="Koerich L.B."/>
            <person name="Kristiansen K."/>
            <person name="Kudrna D."/>
            <person name="Kulathinal R.J."/>
            <person name="Kumar S."/>
            <person name="Kwok R."/>
            <person name="Lander E."/>
            <person name="Langley C.H."/>
            <person name="Lapoint R."/>
            <person name="Lazzaro B.P."/>
            <person name="Lee S.J."/>
            <person name="Levesque L."/>
            <person name="Li R."/>
            <person name="Lin C.F."/>
            <person name="Lin M.F."/>
            <person name="Lindblad-Toh K."/>
            <person name="Llopart A."/>
            <person name="Long M."/>
            <person name="Low L."/>
            <person name="Lozovsky E."/>
            <person name="Lu J."/>
            <person name="Luo M."/>
            <person name="Machado C.A."/>
            <person name="Makalowski W."/>
            <person name="Marzo M."/>
            <person name="Matsuda M."/>
            <person name="Matzkin L."/>
            <person name="McAllister B."/>
            <person name="McBride C.S."/>
            <person name="McKernan B."/>
            <person name="McKernan K."/>
            <person name="Mendez-Lago M."/>
            <person name="Minx P."/>
            <person name="Mollenhauer M.U."/>
            <person name="Montooth K."/>
            <person name="Mount S.M."/>
            <person name="Mu X."/>
            <person name="Myers E."/>
            <person name="Negre B."/>
            <person name="Newfeld S."/>
            <person name="Nielsen R."/>
            <person name="Noor M.A."/>
            <person name="O'Grady P."/>
            <person name="Pachter L."/>
            <person name="Papaceit M."/>
            <person name="Parisi M.J."/>
            <person name="Parisi M."/>
            <person name="Parts L."/>
            <person name="Pedersen J.S."/>
            <person name="Pesole G."/>
            <person name="Phillippy A.M."/>
            <person name="Ponting C.P."/>
            <person name="Pop M."/>
            <person name="Porcelli D."/>
            <person name="Powell J.R."/>
            <person name="Prohaska S."/>
            <person name="Pruitt K."/>
            <person name="Puig M."/>
            <person name="Quesneville H."/>
            <person name="Ram K.R."/>
            <person name="Rand D."/>
            <person name="Rasmussen M.D."/>
            <person name="Reed L.K."/>
            <person name="Reenan R."/>
            <person name="Reily A."/>
            <person name="Remington K.A."/>
            <person name="Rieger T.T."/>
            <person name="Ritchie M.G."/>
            <person name="Robin C."/>
            <person name="Rogers Y.H."/>
            <person name="Rohde C."/>
            <person name="Rozas J."/>
            <person name="Rubenfield M.J."/>
            <person name="Ruiz A."/>
            <person name="Russo S."/>
            <person name="Salzberg S.L."/>
            <person name="Sanchez-Gracia A."/>
            <person name="Saranga D.J."/>
            <person name="Sato H."/>
            <person name="Schaeffer S.W."/>
            <person name="Schatz M.C."/>
            <person name="Schlenke T."/>
            <person name="Schwartz R."/>
            <person name="Segarra C."/>
            <person name="Singh R.S."/>
            <person name="Sirot L."/>
            <person name="Sirota M."/>
            <person name="Sisneros N.B."/>
            <person name="Smith C.D."/>
            <person name="Smith T.F."/>
            <person name="Spieth J."/>
            <person name="Stage D.E."/>
            <person name="Stark A."/>
            <person name="Stephan W."/>
            <person name="Strausberg R.L."/>
            <person name="Strempel S."/>
            <person name="Sturgill D."/>
            <person name="Sutton G."/>
            <person name="Sutton G.G."/>
            <person name="Tao W."/>
            <person name="Teichmann S."/>
            <person name="Tobari Y.N."/>
            <person name="Tomimura Y."/>
            <person name="Tsolas J.M."/>
            <person name="Valente V.L."/>
            <person name="Venter E."/>
            <person name="Venter J.C."/>
            <person name="Vicario S."/>
            <person name="Vieira F.G."/>
            <person name="Vilella A.J."/>
            <person name="Villasante A."/>
            <person name="Walenz B."/>
            <person name="Wang J."/>
            <person name="Wasserman M."/>
            <person name="Watts T."/>
            <person name="Wilson D."/>
            <person name="Wilson R.K."/>
            <person name="Wing R.A."/>
            <person name="Wolfner M.F."/>
            <person name="Wong A."/>
            <person name="Wong G.K."/>
            <person name="Wu C.I."/>
            <person name="Wu G."/>
            <person name="Yamamoto D."/>
            <person name="Yang H.P."/>
            <person name="Yang S.P."/>
            <person name="Yorke J.A."/>
            <person name="Yoshida K."/>
            <person name="Zdobnov E."/>
            <person name="Zhang P."/>
            <person name="Zhang Y."/>
            <person name="Zimin A.V."/>
            <person name="Baldwin J."/>
            <person name="Abdouelleil A."/>
            <person name="Abdulkadir J."/>
            <person name="Abebe A."/>
            <person name="Abera B."/>
            <person name="Abreu J."/>
            <person name="Acer S.C."/>
            <person name="Aftuck L."/>
            <person name="Alexander A."/>
            <person name="An P."/>
            <person name="Anderson E."/>
            <person name="Anderson S."/>
            <person name="Arachi H."/>
            <person name="Azer M."/>
            <person name="Bachantsang P."/>
            <person name="Barry A."/>
            <person name="Bayul T."/>
            <person name="Berlin A."/>
            <person name="Bessette D."/>
            <person name="Bloom T."/>
            <person name="Blye J."/>
            <person name="Boguslavskiy L."/>
            <person name="Bonnet C."/>
            <person name="Boukhgalter B."/>
            <person name="Bourzgui I."/>
            <person name="Brown A."/>
            <person name="Cahill P."/>
            <person name="Channer S."/>
            <person name="Cheshatsang Y."/>
            <person name="Chuda L."/>
            <person name="Citroen M."/>
            <person name="Collymore A."/>
            <person name="Cooke P."/>
            <person name="Costello M."/>
            <person name="D'Aco K."/>
            <person name="Daza R."/>
            <person name="De Haan G."/>
            <person name="DeGray S."/>
            <person name="DeMaso C."/>
            <person name="Dhargay N."/>
            <person name="Dooley K."/>
            <person name="Dooley E."/>
            <person name="Doricent M."/>
            <person name="Dorje P."/>
            <person name="Dorjee K."/>
            <person name="Dupes A."/>
            <person name="Elong R."/>
            <person name="Falk J."/>
            <person name="Farina A."/>
            <person name="Faro S."/>
            <person name="Ferguson D."/>
            <person name="Fisher S."/>
            <person name="Foley C.D."/>
            <person name="Franke A."/>
            <person name="Friedrich D."/>
            <person name="Gadbois L."/>
            <person name="Gearin G."/>
            <person name="Gearin C.R."/>
            <person name="Giannoukos G."/>
            <person name="Goode T."/>
            <person name="Graham J."/>
            <person name="Grandbois E."/>
            <person name="Grewal S."/>
            <person name="Gyaltsen K."/>
            <person name="Hafez N."/>
            <person name="Hagos B."/>
            <person name="Hall J."/>
            <person name="Henson C."/>
            <person name="Hollinger A."/>
            <person name="Honan T."/>
            <person name="Huard M.D."/>
            <person name="Hughes L."/>
            <person name="Hurhula B."/>
            <person name="Husby M.E."/>
            <person name="Kamat A."/>
            <person name="Kanga B."/>
            <person name="Kashin S."/>
            <person name="Khazanovich D."/>
            <person name="Kisner P."/>
            <person name="Lance K."/>
            <person name="Lara M."/>
            <person name="Lee W."/>
            <person name="Lennon N."/>
            <person name="Letendre F."/>
            <person name="LeVine R."/>
            <person name="Lipovsky A."/>
            <person name="Liu X."/>
            <person name="Liu J."/>
            <person name="Liu S."/>
            <person name="Lokyitsang T."/>
            <person name="Lokyitsang Y."/>
            <person name="Lubonja R."/>
            <person name="Lui A."/>
            <person name="MacDonald P."/>
            <person name="Magnisalis V."/>
            <person name="Maru K."/>
            <person name="Matthews C."/>
            <person name="McCusker W."/>
            <person name="McDonough S."/>
            <person name="Mehta T."/>
            <person name="Meldrim J."/>
            <person name="Meneus L."/>
            <person name="Mihai O."/>
            <person name="Mihalev A."/>
            <person name="Mihova T."/>
            <person name="Mittelman R."/>
            <person name="Mlenga V."/>
            <person name="Montmayeur A."/>
            <person name="Mulrain L."/>
            <person name="Navidi A."/>
            <person name="Naylor J."/>
            <person name="Negash T."/>
            <person name="Nguyen T."/>
            <person name="Nguyen N."/>
            <person name="Nicol R."/>
            <person name="Norbu C."/>
            <person name="Norbu N."/>
            <person name="Novod N."/>
            <person name="O'Neill B."/>
            <person name="Osman S."/>
            <person name="Markiewicz E."/>
            <person name="Oyono O.L."/>
            <person name="Patti C."/>
            <person name="Phunkhang P."/>
            <person name="Pierre F."/>
            <person name="Priest M."/>
            <person name="Raghuraman S."/>
            <person name="Rege F."/>
            <person name="Reyes R."/>
            <person name="Rise C."/>
            <person name="Rogov P."/>
            <person name="Ross K."/>
            <person name="Ryan E."/>
            <person name="Settipalli S."/>
            <person name="Shea T."/>
            <person name="Sherpa N."/>
            <person name="Shi L."/>
            <person name="Shih D."/>
            <person name="Sparrow T."/>
            <person name="Spaulding J."/>
            <person name="Stalker J."/>
            <person name="Stange-Thomann N."/>
            <person name="Stavropoulos S."/>
            <person name="Stone C."/>
            <person name="Strader C."/>
            <person name="Tesfaye S."/>
            <person name="Thomson T."/>
            <person name="Thoulutsang Y."/>
            <person name="Thoulutsang D."/>
            <person name="Topham K."/>
            <person name="Topping I."/>
            <person name="Tsamla T."/>
            <person name="Vassiliev H."/>
            <person name="Vo A."/>
            <person name="Wangchuk T."/>
            <person name="Wangdi T."/>
            <person name="Weiand M."/>
            <person name="Wilkinson J."/>
            <person name="Wilson A."/>
            <person name="Yadav S."/>
            <person name="Young G."/>
            <person name="Yu Q."/>
            <person name="Zembek L."/>
            <person name="Zhong D."/>
            <person name="Zimmer A."/>
            <person name="Zwirko Z."/>
            <person name="Jaffe D.B."/>
            <person name="Alvarez P."/>
            <person name="Brockman W."/>
            <person name="Butler J."/>
            <person name="Chin C."/>
            <person name="Gnerre S."/>
            <person name="Grabherr M."/>
            <person name="Kleber M."/>
            <person name="Mauceli E."/>
            <person name="MacCallum I."/>
        </authorList>
    </citation>
    <scope>NUCLEOTIDE SEQUENCE [LARGE SCALE GENOMIC DNA]</scope>
    <source>
        <strain evidence="3">Tucson 15081-1352.22</strain>
    </source>
</reference>
<gene>
    <name evidence="2" type="primary">Dmoj\GI12434</name>
    <name evidence="2" type="ORF">Dmoj_GI12434</name>
</gene>
<feature type="region of interest" description="Disordered" evidence="1">
    <location>
        <begin position="656"/>
        <end position="685"/>
    </location>
</feature>
<sequence>MDIILPEQYNEQKFLECAAKIQYEEFHAKMFVFFTDFSDVDVYQLIPDDRILQLIYGWEACHIHSRECITEELGHIVRMLAHHTLQLWFSQEWIECSESLKRMLIYYISKGHTKFNKIKGLCDIDWPYILNYQMNPWRLPYLQQIFANLMQNKHNVIEHAVAPATPEDITFLMQERLHLIILRLLKLFDAGSWEAVKQLSLRVLAAWLKCYPKTCGTSLPSEQTSIVLVAHGFSFCLLSSLTKLNTIEVWRYHPGLTTQFMLNLEHKLSDNYADLAKVFSEHAFMEAEFWLTAFYLHPTRSSYYEVKRCSRIKKKRKDDEEVVSSKAGARPDKLEHHIKYELLSSTIDVDEIVAITNHNAPVADYDPISKALQTLRLPRSILKDLLTVAFQPRNKRYSWALEWNTLHERCSALLKSTDLKQKFVALNMAEANDDLKYLKIDYEKYKNRPQLDYGTIEEGYENAVSTADGDAELSADEDEEAQKPPREKNDRDRKRHRIPIKFWKEVSEDEDEEEQESDESEAYYTGSGRRTRFRAAALVANTMISDMDRAMRSGRRSPAAEAPAEPKTQEAEQSAPEAETPKPPPPEESNVPKRSIGELLQSQAKYTNETSGFKAFSDIWSFEKVEQLNVEVDDNVLMESNSLLSKFKSLQGLRRNTSATTNQLETSREKACSRTSSRYNSETDSLESGASMMAMHDANEFEEGQSESVTGVSKVFTPPPAPTSDFTMETEVLQLRGKSLTEEDEAAAKEMPGALATEERTVTDVETEPAKQAEIEKQPSNENVKRFKANASSSQEPSSSMSSVSDADARLIQECLSRQVEVRLHMLSPQDIEQLRGLRVRVKRTNLHHYYRELKTQQEHSRSSSTSKQSHTDGSNASTPTSELQSECASRSKVKKEFVHITSDSAEPKAELKPSVQLKRFKHITSDSSTEPDEPARPASLRRRRRGNRWSQTKIKVNPPKLAKVKHVTGDTDVIELSSESTSSSQSPVPVTVSRFPAMVVPLELDPLYEEEIVPF</sequence>
<dbReference type="EMBL" id="CH933809">
    <property type="protein sequence ID" value="EDW17824.2"/>
    <property type="molecule type" value="Genomic_DNA"/>
</dbReference>
<dbReference type="FunCoup" id="B4KZ27">
    <property type="interactions" value="117"/>
</dbReference>
<keyword evidence="3" id="KW-1185">Reference proteome</keyword>
<feature type="compositionally biased region" description="Basic and acidic residues" evidence="1">
    <location>
        <begin position="852"/>
        <end position="862"/>
    </location>
</feature>
<name>B4KZ27_DROMO</name>
<feature type="compositionally biased region" description="Basic and acidic residues" evidence="1">
    <location>
        <begin position="757"/>
        <end position="785"/>
    </location>
</feature>
<feature type="compositionally biased region" description="Acidic residues" evidence="1">
    <location>
        <begin position="507"/>
        <end position="521"/>
    </location>
</feature>
<feature type="compositionally biased region" description="Polar residues" evidence="1">
    <location>
        <begin position="876"/>
        <end position="889"/>
    </location>
</feature>
<feature type="compositionally biased region" description="Acidic residues" evidence="1">
    <location>
        <begin position="471"/>
        <end position="480"/>
    </location>
</feature>
<accession>B4KZ27</accession>
<protein>
    <submittedName>
        <fullName evidence="2">Uncharacterized protein</fullName>
    </submittedName>
</protein>
<feature type="region of interest" description="Disordered" evidence="1">
    <location>
        <begin position="550"/>
        <end position="603"/>
    </location>
</feature>
<dbReference type="eggNOG" id="ENOG502QT0I">
    <property type="taxonomic scope" value="Eukaryota"/>
</dbReference>
<feature type="region of interest" description="Disordered" evidence="1">
    <location>
        <begin position="741"/>
        <end position="806"/>
    </location>
</feature>
<dbReference type="InParanoid" id="B4KZ27"/>
<feature type="compositionally biased region" description="Basic and acidic residues" evidence="1">
    <location>
        <begin position="481"/>
        <end position="492"/>
    </location>
</feature>
<feature type="region of interest" description="Disordered" evidence="1">
    <location>
        <begin position="904"/>
        <end position="955"/>
    </location>
</feature>
<dbReference type="KEGG" id="dmo:Dmoj_GI12434"/>
<evidence type="ECO:0000313" key="3">
    <source>
        <dbReference type="Proteomes" id="UP000009192"/>
    </source>
</evidence>
<dbReference type="HOGENOM" id="CLU_007188_0_0_1"/>
<dbReference type="OrthoDB" id="6427254at2759"/>
<evidence type="ECO:0000313" key="2">
    <source>
        <dbReference type="EMBL" id="EDW17824.2"/>
    </source>
</evidence>
<proteinExistence type="predicted"/>
<dbReference type="AlphaFoldDB" id="B4KZ27"/>
<organism evidence="2 3">
    <name type="scientific">Drosophila mojavensis</name>
    <name type="common">Fruit fly</name>
    <dbReference type="NCBI Taxonomy" id="7230"/>
    <lineage>
        <taxon>Eukaryota</taxon>
        <taxon>Metazoa</taxon>
        <taxon>Ecdysozoa</taxon>
        <taxon>Arthropoda</taxon>
        <taxon>Hexapoda</taxon>
        <taxon>Insecta</taxon>
        <taxon>Pterygota</taxon>
        <taxon>Neoptera</taxon>
        <taxon>Endopterygota</taxon>
        <taxon>Diptera</taxon>
        <taxon>Brachycera</taxon>
        <taxon>Muscomorpha</taxon>
        <taxon>Ephydroidea</taxon>
        <taxon>Drosophilidae</taxon>
        <taxon>Drosophila</taxon>
    </lineage>
</organism>
<feature type="region of interest" description="Disordered" evidence="1">
    <location>
        <begin position="701"/>
        <end position="728"/>
    </location>
</feature>
<feature type="compositionally biased region" description="Low complexity" evidence="1">
    <location>
        <begin position="863"/>
        <end position="875"/>
    </location>
</feature>
<feature type="compositionally biased region" description="Polar residues" evidence="1">
    <location>
        <begin position="656"/>
        <end position="665"/>
    </location>
</feature>
<feature type="region of interest" description="Disordered" evidence="1">
    <location>
        <begin position="471"/>
        <end position="494"/>
    </location>
</feature>
<dbReference type="Proteomes" id="UP000009192">
    <property type="component" value="Unassembled WGS sequence"/>
</dbReference>
<feature type="compositionally biased region" description="Polar residues" evidence="1">
    <location>
        <begin position="673"/>
        <end position="685"/>
    </location>
</feature>
<evidence type="ECO:0000256" key="1">
    <source>
        <dbReference type="SAM" id="MobiDB-lite"/>
    </source>
</evidence>
<feature type="compositionally biased region" description="Low complexity" evidence="1">
    <location>
        <begin position="792"/>
        <end position="805"/>
    </location>
</feature>
<feature type="region of interest" description="Disordered" evidence="1">
    <location>
        <begin position="852"/>
        <end position="890"/>
    </location>
</feature>